<sequence>MTEKTRVEEWQGIRIRRTDAGWDFCMAKKDGAIISKGANKASTFDDAVTAAKKQFDVS</sequence>
<dbReference type="Proteomes" id="UP001595583">
    <property type="component" value="Unassembled WGS sequence"/>
</dbReference>
<name>A0ABV7K970_9HYPH</name>
<reference evidence="2" key="1">
    <citation type="journal article" date="2019" name="Int. J. Syst. Evol. Microbiol.">
        <title>The Global Catalogue of Microorganisms (GCM) 10K type strain sequencing project: providing services to taxonomists for standard genome sequencing and annotation.</title>
        <authorList>
            <consortium name="The Broad Institute Genomics Platform"/>
            <consortium name="The Broad Institute Genome Sequencing Center for Infectious Disease"/>
            <person name="Wu L."/>
            <person name="Ma J."/>
        </authorList>
    </citation>
    <scope>NUCLEOTIDE SEQUENCE [LARGE SCALE GENOMIC DNA]</scope>
    <source>
        <strain evidence="2">KCTC 52165</strain>
    </source>
</reference>
<organism evidence="1 2">
    <name type="scientific">Aquamicrobium soli</name>
    <dbReference type="NCBI Taxonomy" id="1811518"/>
    <lineage>
        <taxon>Bacteria</taxon>
        <taxon>Pseudomonadati</taxon>
        <taxon>Pseudomonadota</taxon>
        <taxon>Alphaproteobacteria</taxon>
        <taxon>Hyphomicrobiales</taxon>
        <taxon>Phyllobacteriaceae</taxon>
        <taxon>Aquamicrobium</taxon>
    </lineage>
</organism>
<evidence type="ECO:0000313" key="1">
    <source>
        <dbReference type="EMBL" id="MFC3206884.1"/>
    </source>
</evidence>
<accession>A0ABV7K970</accession>
<dbReference type="RefSeq" id="WP_378220685.1">
    <property type="nucleotide sequence ID" value="NZ_JBHRTK010000012.1"/>
</dbReference>
<keyword evidence="2" id="KW-1185">Reference proteome</keyword>
<dbReference type="EMBL" id="JBHRTK010000012">
    <property type="protein sequence ID" value="MFC3206884.1"/>
    <property type="molecule type" value="Genomic_DNA"/>
</dbReference>
<gene>
    <name evidence="1" type="ORF">ACFOHJ_11725</name>
</gene>
<proteinExistence type="predicted"/>
<evidence type="ECO:0000313" key="2">
    <source>
        <dbReference type="Proteomes" id="UP001595583"/>
    </source>
</evidence>
<evidence type="ECO:0008006" key="3">
    <source>
        <dbReference type="Google" id="ProtNLM"/>
    </source>
</evidence>
<comment type="caution">
    <text evidence="1">The sequence shown here is derived from an EMBL/GenBank/DDBJ whole genome shotgun (WGS) entry which is preliminary data.</text>
</comment>
<protein>
    <recommendedName>
        <fullName evidence="3">DUF1508 domain-containing protein</fullName>
    </recommendedName>
</protein>